<name>A0A371ARS8_9FIRM</name>
<dbReference type="InterPro" id="IPR010982">
    <property type="entry name" value="Lambda_DNA-bd_dom_sf"/>
</dbReference>
<evidence type="ECO:0000259" key="1">
    <source>
        <dbReference type="PROSITE" id="PS50943"/>
    </source>
</evidence>
<dbReference type="EMBL" id="QRCT01000050">
    <property type="protein sequence ID" value="RDU22180.1"/>
    <property type="molecule type" value="Genomic_DNA"/>
</dbReference>
<dbReference type="CDD" id="cd00093">
    <property type="entry name" value="HTH_XRE"/>
    <property type="match status" value="1"/>
</dbReference>
<dbReference type="Gene3D" id="1.10.260.40">
    <property type="entry name" value="lambda repressor-like DNA-binding domains"/>
    <property type="match status" value="1"/>
</dbReference>
<gene>
    <name evidence="2" type="ORF">DWV06_16775</name>
</gene>
<dbReference type="RefSeq" id="WP_115483361.1">
    <property type="nucleotide sequence ID" value="NZ_QRCT01000050.1"/>
</dbReference>
<comment type="caution">
    <text evidence="2">The sequence shown here is derived from an EMBL/GenBank/DDBJ whole genome shotgun (WGS) entry which is preliminary data.</text>
</comment>
<dbReference type="AlphaFoldDB" id="A0A371ARS8"/>
<accession>A0A371ARS8</accession>
<dbReference type="SUPFAM" id="SSF47413">
    <property type="entry name" value="lambda repressor-like DNA-binding domains"/>
    <property type="match status" value="1"/>
</dbReference>
<dbReference type="Proteomes" id="UP000255036">
    <property type="component" value="Unassembled WGS sequence"/>
</dbReference>
<dbReference type="SMART" id="SM00530">
    <property type="entry name" value="HTH_XRE"/>
    <property type="match status" value="1"/>
</dbReference>
<dbReference type="InterPro" id="IPR001387">
    <property type="entry name" value="Cro/C1-type_HTH"/>
</dbReference>
<dbReference type="Pfam" id="PF13443">
    <property type="entry name" value="HTH_26"/>
    <property type="match status" value="1"/>
</dbReference>
<dbReference type="OrthoDB" id="9815805at2"/>
<evidence type="ECO:0000313" key="3">
    <source>
        <dbReference type="Proteomes" id="UP000255036"/>
    </source>
</evidence>
<dbReference type="PROSITE" id="PS50943">
    <property type="entry name" value="HTH_CROC1"/>
    <property type="match status" value="1"/>
</dbReference>
<feature type="domain" description="HTH cro/C1-type" evidence="1">
    <location>
        <begin position="7"/>
        <end position="62"/>
    </location>
</feature>
<dbReference type="GO" id="GO:0003677">
    <property type="term" value="F:DNA binding"/>
    <property type="evidence" value="ECO:0007669"/>
    <property type="project" value="InterPro"/>
</dbReference>
<evidence type="ECO:0000313" key="2">
    <source>
        <dbReference type="EMBL" id="RDU22180.1"/>
    </source>
</evidence>
<organism evidence="2 3">
    <name type="scientific">Anaerosacchariphilus polymeriproducens</name>
    <dbReference type="NCBI Taxonomy" id="1812858"/>
    <lineage>
        <taxon>Bacteria</taxon>
        <taxon>Bacillati</taxon>
        <taxon>Bacillota</taxon>
        <taxon>Clostridia</taxon>
        <taxon>Lachnospirales</taxon>
        <taxon>Lachnospiraceae</taxon>
        <taxon>Anaerosacchariphilus</taxon>
    </lineage>
</organism>
<reference evidence="2 3" key="1">
    <citation type="submission" date="2018-07" db="EMBL/GenBank/DDBJ databases">
        <title>Anaerosacharophilus polymeroproducens gen. nov. sp. nov., an anaerobic bacterium isolated from salt field.</title>
        <authorList>
            <person name="Kim W."/>
            <person name="Yang S.-H."/>
            <person name="Oh J."/>
            <person name="Lee J.-H."/>
            <person name="Kwon K.K."/>
        </authorList>
    </citation>
    <scope>NUCLEOTIDE SEQUENCE [LARGE SCALE GENOMIC DNA]</scope>
    <source>
        <strain evidence="2 3">MCWD5</strain>
    </source>
</reference>
<keyword evidence="3" id="KW-1185">Reference proteome</keyword>
<protein>
    <submittedName>
        <fullName evidence="2">XRE family transcriptional regulator</fullName>
    </submittedName>
</protein>
<proteinExistence type="predicted"/>
<sequence length="133" mass="15467">MTIGERIKQRRKDLDMSVDQLADILGKNRATVYRYENDEIENLPTTILEPLANALRTTPASLMGWNDAAQDSKQSYSQKYDCEINKLTKKEFDLLMELTSHFHMLNSEGMEESVKRIKELTYIPLYCKEKEGE</sequence>